<organism evidence="8 9">
    <name type="scientific">Thalictrum thalictroides</name>
    <name type="common">Rue-anemone</name>
    <name type="synonym">Anemone thalictroides</name>
    <dbReference type="NCBI Taxonomy" id="46969"/>
    <lineage>
        <taxon>Eukaryota</taxon>
        <taxon>Viridiplantae</taxon>
        <taxon>Streptophyta</taxon>
        <taxon>Embryophyta</taxon>
        <taxon>Tracheophyta</taxon>
        <taxon>Spermatophyta</taxon>
        <taxon>Magnoliopsida</taxon>
        <taxon>Ranunculales</taxon>
        <taxon>Ranunculaceae</taxon>
        <taxon>Thalictroideae</taxon>
        <taxon>Thalictrum</taxon>
    </lineage>
</organism>
<dbReference type="InterPro" id="IPR016177">
    <property type="entry name" value="DNA-bd_dom_sf"/>
</dbReference>
<feature type="compositionally biased region" description="Polar residues" evidence="6">
    <location>
        <begin position="81"/>
        <end position="90"/>
    </location>
</feature>
<dbReference type="Proteomes" id="UP000554482">
    <property type="component" value="Unassembled WGS sequence"/>
</dbReference>
<dbReference type="SUPFAM" id="SSF54171">
    <property type="entry name" value="DNA-binding domain"/>
    <property type="match status" value="1"/>
</dbReference>
<comment type="subcellular location">
    <subcellularLocation>
        <location evidence="1">Nucleus</location>
    </subcellularLocation>
</comment>
<dbReference type="GO" id="GO:0003677">
    <property type="term" value="F:DNA binding"/>
    <property type="evidence" value="ECO:0007669"/>
    <property type="project" value="UniProtKB-KW"/>
</dbReference>
<evidence type="ECO:0000256" key="3">
    <source>
        <dbReference type="ARBA" id="ARBA00023125"/>
    </source>
</evidence>
<sequence>MAIPNVITDLDLKLAASTTPEIGSPLTPLERVNNLVNSAEQVLINLDQLLFAKSEIRTTPPLPLPLPKTKPKPKPKPISKQLLTQSGTDSRASRKRRKGMEEFLDPEKNPDWLPEGWKVEVRIRDNGKSAGSKDT</sequence>
<evidence type="ECO:0000256" key="5">
    <source>
        <dbReference type="ARBA" id="ARBA00023242"/>
    </source>
</evidence>
<dbReference type="InterPro" id="IPR001739">
    <property type="entry name" value="Methyl_CpG_DNA-bd"/>
</dbReference>
<accession>A0A7J6WJV3</accession>
<feature type="compositionally biased region" description="Basic and acidic residues" evidence="6">
    <location>
        <begin position="99"/>
        <end position="110"/>
    </location>
</feature>
<evidence type="ECO:0000256" key="4">
    <source>
        <dbReference type="ARBA" id="ARBA00023163"/>
    </source>
</evidence>
<protein>
    <recommendedName>
        <fullName evidence="7">MBD domain-containing protein</fullName>
    </recommendedName>
</protein>
<feature type="domain" description="MBD" evidence="7">
    <location>
        <begin position="103"/>
        <end position="135"/>
    </location>
</feature>
<keyword evidence="5" id="KW-0539">Nucleus</keyword>
<gene>
    <name evidence="8" type="ORF">FRX31_012759</name>
</gene>
<evidence type="ECO:0000313" key="9">
    <source>
        <dbReference type="Proteomes" id="UP000554482"/>
    </source>
</evidence>
<evidence type="ECO:0000256" key="1">
    <source>
        <dbReference type="ARBA" id="ARBA00004123"/>
    </source>
</evidence>
<dbReference type="AlphaFoldDB" id="A0A7J6WJV3"/>
<reference evidence="8 9" key="1">
    <citation type="submission" date="2020-06" db="EMBL/GenBank/DDBJ databases">
        <title>Transcriptomic and genomic resources for Thalictrum thalictroides and T. hernandezii: Facilitating candidate gene discovery in an emerging model plant lineage.</title>
        <authorList>
            <person name="Arias T."/>
            <person name="Riano-Pachon D.M."/>
            <person name="Di Stilio V.S."/>
        </authorList>
    </citation>
    <scope>NUCLEOTIDE SEQUENCE [LARGE SCALE GENOMIC DNA]</scope>
    <source>
        <strain evidence="9">cv. WT478/WT964</strain>
        <tissue evidence="8">Leaves</tissue>
    </source>
</reference>
<comment type="caution">
    <text evidence="8">The sequence shown here is derived from an EMBL/GenBank/DDBJ whole genome shotgun (WGS) entry which is preliminary data.</text>
</comment>
<evidence type="ECO:0000259" key="7">
    <source>
        <dbReference type="PROSITE" id="PS50982"/>
    </source>
</evidence>
<feature type="region of interest" description="Disordered" evidence="6">
    <location>
        <begin position="57"/>
        <end position="113"/>
    </location>
</feature>
<keyword evidence="2" id="KW-0805">Transcription regulation</keyword>
<dbReference type="EMBL" id="JABWDY010014405">
    <property type="protein sequence ID" value="KAF5197654.1"/>
    <property type="molecule type" value="Genomic_DNA"/>
</dbReference>
<evidence type="ECO:0000256" key="6">
    <source>
        <dbReference type="SAM" id="MobiDB-lite"/>
    </source>
</evidence>
<proteinExistence type="predicted"/>
<name>A0A7J6WJV3_THATH</name>
<keyword evidence="4" id="KW-0804">Transcription</keyword>
<dbReference type="Gene3D" id="3.30.890.10">
    <property type="entry name" value="Methyl-cpg-binding Protein 2, Chain A"/>
    <property type="match status" value="1"/>
</dbReference>
<evidence type="ECO:0000313" key="8">
    <source>
        <dbReference type="EMBL" id="KAF5197654.1"/>
    </source>
</evidence>
<keyword evidence="9" id="KW-1185">Reference proteome</keyword>
<dbReference type="PROSITE" id="PS50982">
    <property type="entry name" value="MBD"/>
    <property type="match status" value="1"/>
</dbReference>
<feature type="non-terminal residue" evidence="8">
    <location>
        <position position="135"/>
    </location>
</feature>
<dbReference type="GO" id="GO:0005634">
    <property type="term" value="C:nucleus"/>
    <property type="evidence" value="ECO:0007669"/>
    <property type="project" value="UniProtKB-SubCell"/>
</dbReference>
<dbReference type="OrthoDB" id="10072024at2759"/>
<keyword evidence="3" id="KW-0238">DNA-binding</keyword>
<evidence type="ECO:0000256" key="2">
    <source>
        <dbReference type="ARBA" id="ARBA00023015"/>
    </source>
</evidence>